<feature type="region of interest" description="Disordered" evidence="1">
    <location>
        <begin position="26"/>
        <end position="95"/>
    </location>
</feature>
<reference evidence="2" key="1">
    <citation type="submission" date="2014-05" db="EMBL/GenBank/DDBJ databases">
        <title>The genome and life-stage specific transcriptomes of Globodera pallida elucidate key aspects of plant parasitism by a cyst nematode.</title>
        <authorList>
            <person name="Cotton J.A."/>
            <person name="Lilley C.J."/>
            <person name="Jones L.M."/>
            <person name="Kikuchi T."/>
            <person name="Reid A.J."/>
            <person name="Thorpe P."/>
            <person name="Tsai I.J."/>
            <person name="Beasley H."/>
            <person name="Blok V."/>
            <person name="Cock P.J.A."/>
            <person name="Van den Akker S.E."/>
            <person name="Holroyd N."/>
            <person name="Hunt M."/>
            <person name="Mantelin S."/>
            <person name="Naghra H."/>
            <person name="Pain A."/>
            <person name="Palomares-Rius J.E."/>
            <person name="Zarowiecki M."/>
            <person name="Berriman M."/>
            <person name="Jones J.T."/>
            <person name="Urwin P.E."/>
        </authorList>
    </citation>
    <scope>NUCLEOTIDE SEQUENCE [LARGE SCALE GENOMIC DNA]</scope>
    <source>
        <strain evidence="2">Lindley</strain>
    </source>
</reference>
<sequence>CALSLAAMVSNGGAVAANANANLLASPAGTTLPQSSVQQNFVPPPPPPQQLRPPSVQQQQQKGGIQPKGTPTTTAAVARMPIAPKGGQAGGEGQS</sequence>
<feature type="compositionally biased region" description="Low complexity" evidence="1">
    <location>
        <begin position="26"/>
        <end position="41"/>
    </location>
</feature>
<keyword evidence="2" id="KW-1185">Reference proteome</keyword>
<dbReference type="AlphaFoldDB" id="A0A183CT36"/>
<protein>
    <submittedName>
        <fullName evidence="3">CG32654</fullName>
    </submittedName>
</protein>
<feature type="compositionally biased region" description="Low complexity" evidence="1">
    <location>
        <begin position="52"/>
        <end position="61"/>
    </location>
</feature>
<dbReference type="Proteomes" id="UP000050741">
    <property type="component" value="Unassembled WGS sequence"/>
</dbReference>
<evidence type="ECO:0000256" key="1">
    <source>
        <dbReference type="SAM" id="MobiDB-lite"/>
    </source>
</evidence>
<name>A0A183CT36_GLOPA</name>
<evidence type="ECO:0000313" key="3">
    <source>
        <dbReference type="WBParaSite" id="GPLIN_001604400"/>
    </source>
</evidence>
<dbReference type="WBParaSite" id="GPLIN_001604400">
    <property type="protein sequence ID" value="GPLIN_001604400"/>
    <property type="gene ID" value="GPLIN_001604400"/>
</dbReference>
<accession>A0A183CT36</accession>
<feature type="compositionally biased region" description="Pro residues" evidence="1">
    <location>
        <begin position="42"/>
        <end position="51"/>
    </location>
</feature>
<proteinExistence type="predicted"/>
<evidence type="ECO:0000313" key="2">
    <source>
        <dbReference type="Proteomes" id="UP000050741"/>
    </source>
</evidence>
<reference evidence="3" key="2">
    <citation type="submission" date="2016-06" db="UniProtKB">
        <authorList>
            <consortium name="WormBaseParasite"/>
        </authorList>
    </citation>
    <scope>IDENTIFICATION</scope>
</reference>
<organism evidence="2 3">
    <name type="scientific">Globodera pallida</name>
    <name type="common">Potato cyst nematode worm</name>
    <name type="synonym">Heterodera pallida</name>
    <dbReference type="NCBI Taxonomy" id="36090"/>
    <lineage>
        <taxon>Eukaryota</taxon>
        <taxon>Metazoa</taxon>
        <taxon>Ecdysozoa</taxon>
        <taxon>Nematoda</taxon>
        <taxon>Chromadorea</taxon>
        <taxon>Rhabditida</taxon>
        <taxon>Tylenchina</taxon>
        <taxon>Tylenchomorpha</taxon>
        <taxon>Tylenchoidea</taxon>
        <taxon>Heteroderidae</taxon>
        <taxon>Heteroderinae</taxon>
        <taxon>Globodera</taxon>
    </lineage>
</organism>